<evidence type="ECO:0000256" key="1">
    <source>
        <dbReference type="ARBA" id="ARBA00001947"/>
    </source>
</evidence>
<dbReference type="EMBL" id="DTCM01000021">
    <property type="protein sequence ID" value="HGL40394.1"/>
    <property type="molecule type" value="Genomic_DNA"/>
</dbReference>
<proteinExistence type="predicted"/>
<dbReference type="Pfam" id="PF01717">
    <property type="entry name" value="Meth_synt_2"/>
    <property type="match status" value="1"/>
</dbReference>
<keyword evidence="3" id="KW-0862">Zinc</keyword>
<evidence type="ECO:0000256" key="3">
    <source>
        <dbReference type="ARBA" id="ARBA00022833"/>
    </source>
</evidence>
<sequence length="371" mass="42320">MSKLFPVMEVGSLNKAPFRVKDLARAVEQAEKWGKALDVENYEELVELLRNRQVSEDLLVDWACIYGLRFFESAGLDVVYDGEQRRVEMYEHPLRYIEGFEYRGVVRVWDNEFYRKAAVVKRPRLIQPYHMDELRFNKKHAKKPLKVPVTSAYTLADWSFDEYYSKHARGEDLAARANAGRRDFVLDLVEEVLRPVVKALDSEGVDYIQLDEPAAATKPHESELVVESINETFQGIRAKKAVHICYTDYKALFPALLELKIDVLSISCSNADTTRLGTDPDARPGFEVLKVFKEYDVSFRVAPGLVDVHTDFVEPPELVRDRALYAAKVLGDPGKVVACNDCGLRTRSWDVAYQKQLSLVRGAAMAREMFG</sequence>
<dbReference type="GO" id="GO:0008270">
    <property type="term" value="F:zinc ion binding"/>
    <property type="evidence" value="ECO:0007669"/>
    <property type="project" value="InterPro"/>
</dbReference>
<dbReference type="Gene3D" id="3.20.20.210">
    <property type="match status" value="1"/>
</dbReference>
<protein>
    <recommendedName>
        <fullName evidence="4">Cobalamin-independent methionine synthase MetE C-terminal/archaeal domain-containing protein</fullName>
    </recommendedName>
</protein>
<evidence type="ECO:0000313" key="6">
    <source>
        <dbReference type="EMBL" id="HGN90641.1"/>
    </source>
</evidence>
<evidence type="ECO:0000259" key="4">
    <source>
        <dbReference type="Pfam" id="PF01717"/>
    </source>
</evidence>
<dbReference type="GO" id="GO:0009086">
    <property type="term" value="P:methionine biosynthetic process"/>
    <property type="evidence" value="ECO:0007669"/>
    <property type="project" value="InterPro"/>
</dbReference>
<dbReference type="EMBL" id="DTAD01000064">
    <property type="protein sequence ID" value="HGN90641.1"/>
    <property type="molecule type" value="Genomic_DNA"/>
</dbReference>
<dbReference type="PANTHER" id="PTHR30519">
    <property type="entry name" value="5-METHYLTETRAHYDROPTEROYLTRIGLUTAMATE--HOMOCYSTEINE METHYLTRANSFERASE"/>
    <property type="match status" value="1"/>
</dbReference>
<name>A0A7C4E2B0_CALS0</name>
<dbReference type="AlphaFoldDB" id="A0A7C4E2B0"/>
<dbReference type="SUPFAM" id="SSF51726">
    <property type="entry name" value="UROD/MetE-like"/>
    <property type="match status" value="1"/>
</dbReference>
<evidence type="ECO:0000313" key="7">
    <source>
        <dbReference type="EMBL" id="HHN51800.1"/>
    </source>
</evidence>
<dbReference type="InterPro" id="IPR038071">
    <property type="entry name" value="UROD/MetE-like_sf"/>
</dbReference>
<dbReference type="CDD" id="cd03311">
    <property type="entry name" value="CIMS_C_terminal_like"/>
    <property type="match status" value="1"/>
</dbReference>
<comment type="cofactor">
    <cofactor evidence="1">
        <name>Zn(2+)</name>
        <dbReference type="ChEBI" id="CHEBI:29105"/>
    </cofactor>
</comment>
<gene>
    <name evidence="7" type="ORF">ENM30_00645</name>
    <name evidence="6" type="ORF">ENT82_05905</name>
    <name evidence="5" type="ORF">ENU43_01825</name>
</gene>
<evidence type="ECO:0000256" key="2">
    <source>
        <dbReference type="ARBA" id="ARBA00022723"/>
    </source>
</evidence>
<accession>A0A7C4E2B0</accession>
<dbReference type="GO" id="GO:0003871">
    <property type="term" value="F:5-methyltetrahydropteroyltriglutamate-homocysteine S-methyltransferase activity"/>
    <property type="evidence" value="ECO:0007669"/>
    <property type="project" value="InterPro"/>
</dbReference>
<comment type="caution">
    <text evidence="6">The sequence shown here is derived from an EMBL/GenBank/DDBJ whole genome shotgun (WGS) entry which is preliminary data.</text>
</comment>
<keyword evidence="2" id="KW-0479">Metal-binding</keyword>
<reference evidence="6" key="1">
    <citation type="journal article" date="2020" name="mSystems">
        <title>Genome- and Community-Level Interaction Insights into Carbon Utilization and Element Cycling Functions of Hydrothermarchaeota in Hydrothermal Sediment.</title>
        <authorList>
            <person name="Zhou Z."/>
            <person name="Liu Y."/>
            <person name="Xu W."/>
            <person name="Pan J."/>
            <person name="Luo Z.H."/>
            <person name="Li M."/>
        </authorList>
    </citation>
    <scope>NUCLEOTIDE SEQUENCE [LARGE SCALE GENOMIC DNA]</scope>
    <source>
        <strain evidence="7">SpSt-1073</strain>
        <strain evidence="6">SpSt-613</strain>
        <strain evidence="5">SpSt-669</strain>
    </source>
</reference>
<organism evidence="6">
    <name type="scientific">Caldiarchaeum subterraneum</name>
    <dbReference type="NCBI Taxonomy" id="311458"/>
    <lineage>
        <taxon>Archaea</taxon>
        <taxon>Nitrososphaerota</taxon>
        <taxon>Candidatus Caldarchaeales</taxon>
        <taxon>Candidatus Caldarchaeaceae</taxon>
        <taxon>Candidatus Caldarchaeum</taxon>
    </lineage>
</organism>
<dbReference type="EMBL" id="DRXG01000007">
    <property type="protein sequence ID" value="HHN51800.1"/>
    <property type="molecule type" value="Genomic_DNA"/>
</dbReference>
<dbReference type="InterPro" id="IPR002629">
    <property type="entry name" value="Met_Synth_C/arc"/>
</dbReference>
<feature type="domain" description="Cobalamin-independent methionine synthase MetE C-terminal/archaeal" evidence="4">
    <location>
        <begin position="69"/>
        <end position="363"/>
    </location>
</feature>
<evidence type="ECO:0000313" key="5">
    <source>
        <dbReference type="EMBL" id="HGL40394.1"/>
    </source>
</evidence>